<dbReference type="PANTHER" id="PTHR12110:SF41">
    <property type="entry name" value="INOSOSE DEHYDRATASE"/>
    <property type="match status" value="1"/>
</dbReference>
<feature type="domain" description="Xylose isomerase-like TIM barrel" evidence="2">
    <location>
        <begin position="50"/>
        <end position="275"/>
    </location>
</feature>
<feature type="signal peptide" evidence="1">
    <location>
        <begin position="1"/>
        <end position="24"/>
    </location>
</feature>
<name>A0A495DTP7_9FLAO</name>
<dbReference type="InterPro" id="IPR013022">
    <property type="entry name" value="Xyl_isomerase-like_TIM-brl"/>
</dbReference>
<dbReference type="Gene3D" id="3.20.20.150">
    <property type="entry name" value="Divalent-metal-dependent TIM barrel enzymes"/>
    <property type="match status" value="1"/>
</dbReference>
<sequence>MKISKKYRTALILALGFGTIQSSAQDIGIQLWSLRNQFKTDIPGTLSTIKSWGITKIEGGDSYGMSFKKFNGLLKKNGLDMVSIGASFKELEDTPEKILSSAKAYGAKYVMCAWVPHNDNDFAIEETKHATEVFNKAGKLLKENGITLAYHAHGYEFRPYKDGTLFDYMMQNAENFTFEMDLFWVQHGGEDPLALMKKYPKKVTLLHLKDMKKGVVGNNTGHEDVETNVVLGTGQIDIAGVVAEAKKLGVEYMFIEDESSSVVEQVPQSLEYLKSLE</sequence>
<proteinExistence type="predicted"/>
<keyword evidence="4" id="KW-1185">Reference proteome</keyword>
<keyword evidence="3" id="KW-0413">Isomerase</keyword>
<dbReference type="Pfam" id="PF01261">
    <property type="entry name" value="AP_endonuc_2"/>
    <property type="match status" value="1"/>
</dbReference>
<evidence type="ECO:0000256" key="1">
    <source>
        <dbReference type="SAM" id="SignalP"/>
    </source>
</evidence>
<gene>
    <name evidence="3" type="ORF">CLV91_2770</name>
</gene>
<protein>
    <submittedName>
        <fullName evidence="3">Sugar phosphate isomerase/epimerase</fullName>
    </submittedName>
</protein>
<dbReference type="RefSeq" id="WP_121068773.1">
    <property type="nucleotide sequence ID" value="NZ_RBIQ01000010.1"/>
</dbReference>
<organism evidence="3 4">
    <name type="scientific">Maribacter vaceletii</name>
    <dbReference type="NCBI Taxonomy" id="1206816"/>
    <lineage>
        <taxon>Bacteria</taxon>
        <taxon>Pseudomonadati</taxon>
        <taxon>Bacteroidota</taxon>
        <taxon>Flavobacteriia</taxon>
        <taxon>Flavobacteriales</taxon>
        <taxon>Flavobacteriaceae</taxon>
        <taxon>Maribacter</taxon>
    </lineage>
</organism>
<evidence type="ECO:0000313" key="3">
    <source>
        <dbReference type="EMBL" id="RKR08004.1"/>
    </source>
</evidence>
<keyword evidence="1" id="KW-0732">Signal</keyword>
<reference evidence="3 4" key="1">
    <citation type="submission" date="2018-10" db="EMBL/GenBank/DDBJ databases">
        <title>Genomic Encyclopedia of Archaeal and Bacterial Type Strains, Phase II (KMG-II): from individual species to whole genera.</title>
        <authorList>
            <person name="Goeker M."/>
        </authorList>
    </citation>
    <scope>NUCLEOTIDE SEQUENCE [LARGE SCALE GENOMIC DNA]</scope>
    <source>
        <strain evidence="3 4">DSM 25230</strain>
    </source>
</reference>
<dbReference type="SUPFAM" id="SSF51658">
    <property type="entry name" value="Xylose isomerase-like"/>
    <property type="match status" value="1"/>
</dbReference>
<dbReference type="Proteomes" id="UP000269412">
    <property type="component" value="Unassembled WGS sequence"/>
</dbReference>
<dbReference type="EMBL" id="RBIQ01000010">
    <property type="protein sequence ID" value="RKR08004.1"/>
    <property type="molecule type" value="Genomic_DNA"/>
</dbReference>
<accession>A0A495DTP7</accession>
<dbReference type="GO" id="GO:0016853">
    <property type="term" value="F:isomerase activity"/>
    <property type="evidence" value="ECO:0007669"/>
    <property type="project" value="UniProtKB-KW"/>
</dbReference>
<dbReference type="PANTHER" id="PTHR12110">
    <property type="entry name" value="HYDROXYPYRUVATE ISOMERASE"/>
    <property type="match status" value="1"/>
</dbReference>
<feature type="chain" id="PRO_5019870261" evidence="1">
    <location>
        <begin position="25"/>
        <end position="277"/>
    </location>
</feature>
<dbReference type="InterPro" id="IPR050312">
    <property type="entry name" value="IolE/XylAMocC-like"/>
</dbReference>
<dbReference type="OrthoDB" id="9798407at2"/>
<dbReference type="AlphaFoldDB" id="A0A495DTP7"/>
<evidence type="ECO:0000259" key="2">
    <source>
        <dbReference type="Pfam" id="PF01261"/>
    </source>
</evidence>
<evidence type="ECO:0000313" key="4">
    <source>
        <dbReference type="Proteomes" id="UP000269412"/>
    </source>
</evidence>
<dbReference type="InterPro" id="IPR036237">
    <property type="entry name" value="Xyl_isomerase-like_sf"/>
</dbReference>
<comment type="caution">
    <text evidence="3">The sequence shown here is derived from an EMBL/GenBank/DDBJ whole genome shotgun (WGS) entry which is preliminary data.</text>
</comment>